<keyword evidence="2" id="KW-1185">Reference proteome</keyword>
<comment type="caution">
    <text evidence="1">The sequence shown here is derived from an EMBL/GenBank/DDBJ whole genome shotgun (WGS) entry which is preliminary data.</text>
</comment>
<gene>
    <name evidence="1" type="ORF">GCM10010916_46920</name>
</gene>
<reference evidence="1" key="1">
    <citation type="journal article" date="2014" name="Int. J. Syst. Evol. Microbiol.">
        <title>Complete genome sequence of Corynebacterium casei LMG S-19264T (=DSM 44701T), isolated from a smear-ripened cheese.</title>
        <authorList>
            <consortium name="US DOE Joint Genome Institute (JGI-PGF)"/>
            <person name="Walter F."/>
            <person name="Albersmeier A."/>
            <person name="Kalinowski J."/>
            <person name="Ruckert C."/>
        </authorList>
    </citation>
    <scope>NUCLEOTIDE SEQUENCE</scope>
    <source>
        <strain evidence="1">CGMCC 1.12987</strain>
    </source>
</reference>
<accession>A0A917LHT9</accession>
<proteinExistence type="predicted"/>
<reference evidence="1" key="2">
    <citation type="submission" date="2020-09" db="EMBL/GenBank/DDBJ databases">
        <authorList>
            <person name="Sun Q."/>
            <person name="Zhou Y."/>
        </authorList>
    </citation>
    <scope>NUCLEOTIDE SEQUENCE</scope>
    <source>
        <strain evidence="1">CGMCC 1.12987</strain>
    </source>
</reference>
<dbReference type="PROSITE" id="PS51257">
    <property type="entry name" value="PROKAR_LIPOPROTEIN"/>
    <property type="match status" value="1"/>
</dbReference>
<dbReference type="EMBL" id="BMGR01000022">
    <property type="protein sequence ID" value="GGG25025.1"/>
    <property type="molecule type" value="Genomic_DNA"/>
</dbReference>
<evidence type="ECO:0000313" key="2">
    <source>
        <dbReference type="Proteomes" id="UP000644756"/>
    </source>
</evidence>
<evidence type="ECO:0000313" key="1">
    <source>
        <dbReference type="EMBL" id="GGG25025.1"/>
    </source>
</evidence>
<dbReference type="Proteomes" id="UP000644756">
    <property type="component" value="Unassembled WGS sequence"/>
</dbReference>
<sequence>MIRLISFKYTRRQALAWFVLLACVLLLSGCGDDHLRDTGPKTYGHDGYLGLSNSNPNLPNNIHYYSYTNDFNFMEEKLRQLGGIEDVHFTNQDPHIYVRLVPNRGLSEAQIESLAKEAQEMLQFNMPRYTIHVKIKR</sequence>
<dbReference type="RefSeq" id="WP_188533527.1">
    <property type="nucleotide sequence ID" value="NZ_BMGR01000022.1"/>
</dbReference>
<dbReference type="AlphaFoldDB" id="A0A917LHT9"/>
<organism evidence="1 2">
    <name type="scientific">Paenibacillus abyssi</name>
    <dbReference type="NCBI Taxonomy" id="1340531"/>
    <lineage>
        <taxon>Bacteria</taxon>
        <taxon>Bacillati</taxon>
        <taxon>Bacillota</taxon>
        <taxon>Bacilli</taxon>
        <taxon>Bacillales</taxon>
        <taxon>Paenibacillaceae</taxon>
        <taxon>Paenibacillus</taxon>
    </lineage>
</organism>
<protein>
    <submittedName>
        <fullName evidence="1">Uncharacterized protein</fullName>
    </submittedName>
</protein>
<name>A0A917LHT9_9BACL</name>